<feature type="transmembrane region" description="Helical" evidence="5">
    <location>
        <begin position="328"/>
        <end position="351"/>
    </location>
</feature>
<dbReference type="Gene3D" id="3.40.190.10">
    <property type="entry name" value="Periplasmic binding protein-like II"/>
    <property type="match status" value="1"/>
</dbReference>
<dbReference type="AlphaFoldDB" id="A0A9D9NFM2"/>
<dbReference type="PANTHER" id="PTHR43471">
    <property type="entry name" value="ABC TRANSPORTER PERMEASE"/>
    <property type="match status" value="1"/>
</dbReference>
<feature type="transmembrane region" description="Helical" evidence="5">
    <location>
        <begin position="230"/>
        <end position="258"/>
    </location>
</feature>
<proteinExistence type="predicted"/>
<dbReference type="PANTHER" id="PTHR43471:SF3">
    <property type="entry name" value="ABC TRANSPORTER PERMEASE PROTEIN NATB"/>
    <property type="match status" value="1"/>
</dbReference>
<dbReference type="SUPFAM" id="SSF53850">
    <property type="entry name" value="Periplasmic binding protein-like II"/>
    <property type="match status" value="1"/>
</dbReference>
<keyword evidence="2 5" id="KW-0812">Transmembrane</keyword>
<gene>
    <name evidence="7" type="ORF">IAB82_05635</name>
</gene>
<evidence type="ECO:0000313" key="8">
    <source>
        <dbReference type="Proteomes" id="UP000823603"/>
    </source>
</evidence>
<evidence type="ECO:0000256" key="5">
    <source>
        <dbReference type="SAM" id="Phobius"/>
    </source>
</evidence>
<name>A0A9D9NFM2_9BACT</name>
<sequence>MNLHIINVIIGREYMTRVKKKSFLLTTFLGPVFFAAMCILPSVIMFMTKDKGKEVAVVDQSGIVMPYMVSDETTKYTDYTGMPVDSVKAKCGEDGLDALVVVSPLDPVNKTVSVEAYSGKPISVDMKEAIGRHVNEAVEEYRLESYKIQGLKQIIEDVKSDVTVSTFTLDDSGEEKITSSEVYMIISLVLSIIIYMFIAMFSAMVMQSVIEEKSSRVVEVLVSSVKATELMFGKIIGVACVALTQFFLWVVLTAVLVVGFGSFVGFDSIVESANVQTEQMTQMTEGMGVDPAALDASGMNMQVALPEEGTSEMAAVIETIKDINYPMILISFVIYFVLGYLLYASLFAAIGSAVENEADTQQLQLPVTIPLLLAFFIAFYAFKSPDSSVVFWGSMIPFTSPIVMLARIPFGVPTWELVLSIVLLVLTFMLIAYLSAKIYKIGILMFGKKTSFKDLYKWLKQK</sequence>
<feature type="transmembrane region" description="Helical" evidence="5">
    <location>
        <begin position="363"/>
        <end position="382"/>
    </location>
</feature>
<evidence type="ECO:0000256" key="2">
    <source>
        <dbReference type="ARBA" id="ARBA00022692"/>
    </source>
</evidence>
<comment type="caution">
    <text evidence="7">The sequence shown here is derived from an EMBL/GenBank/DDBJ whole genome shotgun (WGS) entry which is preliminary data.</text>
</comment>
<dbReference type="Pfam" id="PF12698">
    <property type="entry name" value="ABC2_membrane_3"/>
    <property type="match status" value="1"/>
</dbReference>
<evidence type="ECO:0000259" key="6">
    <source>
        <dbReference type="Pfam" id="PF12698"/>
    </source>
</evidence>
<feature type="domain" description="ABC-2 type transporter transmembrane" evidence="6">
    <location>
        <begin position="21"/>
        <end position="436"/>
    </location>
</feature>
<comment type="subcellular location">
    <subcellularLocation>
        <location evidence="1">Membrane</location>
        <topology evidence="1">Multi-pass membrane protein</topology>
    </subcellularLocation>
</comment>
<feature type="transmembrane region" description="Helical" evidence="5">
    <location>
        <begin position="389"/>
        <end position="408"/>
    </location>
</feature>
<dbReference type="EMBL" id="JADIMB010000080">
    <property type="protein sequence ID" value="MBO8471260.1"/>
    <property type="molecule type" value="Genomic_DNA"/>
</dbReference>
<dbReference type="GO" id="GO:0016020">
    <property type="term" value="C:membrane"/>
    <property type="evidence" value="ECO:0007669"/>
    <property type="project" value="UniProtKB-SubCell"/>
</dbReference>
<accession>A0A9D9NFM2</accession>
<dbReference type="GO" id="GO:0140359">
    <property type="term" value="F:ABC-type transporter activity"/>
    <property type="evidence" value="ECO:0007669"/>
    <property type="project" value="InterPro"/>
</dbReference>
<reference evidence="7" key="1">
    <citation type="submission" date="2020-10" db="EMBL/GenBank/DDBJ databases">
        <authorList>
            <person name="Gilroy R."/>
        </authorList>
    </citation>
    <scope>NUCLEOTIDE SEQUENCE</scope>
    <source>
        <strain evidence="7">B2-22910</strain>
    </source>
</reference>
<evidence type="ECO:0000256" key="3">
    <source>
        <dbReference type="ARBA" id="ARBA00022989"/>
    </source>
</evidence>
<feature type="transmembrane region" description="Helical" evidence="5">
    <location>
        <begin position="414"/>
        <end position="436"/>
    </location>
</feature>
<dbReference type="InterPro" id="IPR013525">
    <property type="entry name" value="ABC2_TM"/>
</dbReference>
<organism evidence="7 8">
    <name type="scientific">Candidatus Cryptobacteroides faecavium</name>
    <dbReference type="NCBI Taxonomy" id="2840762"/>
    <lineage>
        <taxon>Bacteria</taxon>
        <taxon>Pseudomonadati</taxon>
        <taxon>Bacteroidota</taxon>
        <taxon>Bacteroidia</taxon>
        <taxon>Bacteroidales</taxon>
        <taxon>Candidatus Cryptobacteroides</taxon>
    </lineage>
</organism>
<evidence type="ECO:0000256" key="1">
    <source>
        <dbReference type="ARBA" id="ARBA00004141"/>
    </source>
</evidence>
<feature type="transmembrane region" description="Helical" evidence="5">
    <location>
        <begin position="23"/>
        <end position="46"/>
    </location>
</feature>
<keyword evidence="4 5" id="KW-0472">Membrane</keyword>
<feature type="transmembrane region" description="Helical" evidence="5">
    <location>
        <begin position="182"/>
        <end position="210"/>
    </location>
</feature>
<keyword evidence="3 5" id="KW-1133">Transmembrane helix</keyword>
<evidence type="ECO:0000256" key="4">
    <source>
        <dbReference type="ARBA" id="ARBA00023136"/>
    </source>
</evidence>
<protein>
    <submittedName>
        <fullName evidence="7">ABC transporter permease</fullName>
    </submittedName>
</protein>
<reference evidence="7" key="2">
    <citation type="journal article" date="2021" name="PeerJ">
        <title>Extensive microbial diversity within the chicken gut microbiome revealed by metagenomics and culture.</title>
        <authorList>
            <person name="Gilroy R."/>
            <person name="Ravi A."/>
            <person name="Getino M."/>
            <person name="Pursley I."/>
            <person name="Horton D.L."/>
            <person name="Alikhan N.F."/>
            <person name="Baker D."/>
            <person name="Gharbi K."/>
            <person name="Hall N."/>
            <person name="Watson M."/>
            <person name="Adriaenssens E.M."/>
            <person name="Foster-Nyarko E."/>
            <person name="Jarju S."/>
            <person name="Secka A."/>
            <person name="Antonio M."/>
            <person name="Oren A."/>
            <person name="Chaudhuri R.R."/>
            <person name="La Ragione R."/>
            <person name="Hildebrand F."/>
            <person name="Pallen M.J."/>
        </authorList>
    </citation>
    <scope>NUCLEOTIDE SEQUENCE</scope>
    <source>
        <strain evidence="7">B2-22910</strain>
    </source>
</reference>
<dbReference type="Proteomes" id="UP000823603">
    <property type="component" value="Unassembled WGS sequence"/>
</dbReference>
<evidence type="ECO:0000313" key="7">
    <source>
        <dbReference type="EMBL" id="MBO8471260.1"/>
    </source>
</evidence>